<dbReference type="RefSeq" id="WP_038075300.1">
    <property type="nucleotide sequence ID" value="NZ_AUND01000012.1"/>
</dbReference>
<evidence type="ECO:0000313" key="3">
    <source>
        <dbReference type="Proteomes" id="UP000027432"/>
    </source>
</evidence>
<keyword evidence="3" id="KW-1185">Reference proteome</keyword>
<protein>
    <recommendedName>
        <fullName evidence="4">Amidoligase enzyme</fullName>
    </recommendedName>
</protein>
<sequence>MMREAIAPLPKPDNAKGKPRRTGVEIEFAGLTEERIAHIAADALGGEAGKVDGSDWQVTGSKIGDLQIYLDIFLRKEADSTLKEFGLRVGREVIPVEIVTDPLPREGLLQLSDFIELLRSEGAEGTGRSPLYGFGLHLNPEIASETAEDIVRPLLAFALIEEWMREVWPIERTRELLPFTAPYPKKLIADLATLGPDATLEEAIATYRKHTLSRNHGLDMLPIFCELRPDLIDPKEGKGGTVSPRPAFHFRLPDCRIDDPDWSLDSEWRRWWLVETIAVDRELLERLSREWLAAKGGFHPFGDKWVETCGTILEEAGLGKDARA</sequence>
<reference evidence="2 3" key="1">
    <citation type="submission" date="2013-07" db="EMBL/GenBank/DDBJ databases">
        <title>Thioclava pacifica DSM 10166 Genome Sequencing.</title>
        <authorList>
            <person name="Lai Q."/>
            <person name="Shao Z."/>
        </authorList>
    </citation>
    <scope>NUCLEOTIDE SEQUENCE [LARGE SCALE GENOMIC DNA]</scope>
    <source>
        <strain evidence="2 3">DSM 10166</strain>
    </source>
</reference>
<evidence type="ECO:0000313" key="2">
    <source>
        <dbReference type="EMBL" id="KEO54231.1"/>
    </source>
</evidence>
<dbReference type="EMBL" id="AUND01000012">
    <property type="protein sequence ID" value="KEO54231.1"/>
    <property type="molecule type" value="Genomic_DNA"/>
</dbReference>
<organism evidence="2 3">
    <name type="scientific">Thioclava pacifica DSM 10166</name>
    <dbReference type="NCBI Taxonomy" id="1353537"/>
    <lineage>
        <taxon>Bacteria</taxon>
        <taxon>Pseudomonadati</taxon>
        <taxon>Pseudomonadota</taxon>
        <taxon>Alphaproteobacteria</taxon>
        <taxon>Rhodobacterales</taxon>
        <taxon>Paracoccaceae</taxon>
        <taxon>Thioclava</taxon>
    </lineage>
</organism>
<dbReference type="OrthoDB" id="5597599at2"/>
<dbReference type="Proteomes" id="UP000027432">
    <property type="component" value="Unassembled WGS sequence"/>
</dbReference>
<proteinExistence type="predicted"/>
<comment type="caution">
    <text evidence="2">The sequence shown here is derived from an EMBL/GenBank/DDBJ whole genome shotgun (WGS) entry which is preliminary data.</text>
</comment>
<evidence type="ECO:0008006" key="4">
    <source>
        <dbReference type="Google" id="ProtNLM"/>
    </source>
</evidence>
<dbReference type="STRING" id="1353537.TP2_04730"/>
<evidence type="ECO:0000256" key="1">
    <source>
        <dbReference type="SAM" id="MobiDB-lite"/>
    </source>
</evidence>
<accession>A0A074J9G8</accession>
<dbReference type="Pfam" id="PF12224">
    <property type="entry name" value="Amidoligase_2"/>
    <property type="match status" value="1"/>
</dbReference>
<dbReference type="InterPro" id="IPR022025">
    <property type="entry name" value="Amidoligase_2"/>
</dbReference>
<dbReference type="AlphaFoldDB" id="A0A074J9G8"/>
<feature type="region of interest" description="Disordered" evidence="1">
    <location>
        <begin position="1"/>
        <end position="21"/>
    </location>
</feature>
<name>A0A074J9G8_9RHOB</name>
<gene>
    <name evidence="2" type="ORF">TP2_04730</name>
</gene>
<dbReference type="eggNOG" id="ENOG502Z8DX">
    <property type="taxonomic scope" value="Bacteria"/>
</dbReference>